<keyword evidence="3 7" id="KW-0378">Hydrolase</keyword>
<dbReference type="Pfam" id="PF00082">
    <property type="entry name" value="Peptidase_S8"/>
    <property type="match status" value="1"/>
</dbReference>
<dbReference type="EC" id="3.4.21.62" evidence="6"/>
<dbReference type="PROSITE" id="PS51892">
    <property type="entry name" value="SUBTILASE"/>
    <property type="match status" value="1"/>
</dbReference>
<dbReference type="InterPro" id="IPR015500">
    <property type="entry name" value="Peptidase_S8_subtilisin-rel"/>
</dbReference>
<dbReference type="InterPro" id="IPR000209">
    <property type="entry name" value="Peptidase_S8/S53_dom"/>
</dbReference>
<feature type="active site" description="Charge relay system" evidence="7">
    <location>
        <position position="138"/>
    </location>
</feature>
<dbReference type="InterPro" id="IPR036852">
    <property type="entry name" value="Peptidase_S8/S53_dom_sf"/>
</dbReference>
<name>A0A7J6PCN7_PEROL</name>
<dbReference type="PANTHER" id="PTHR43806">
    <property type="entry name" value="PEPTIDASE S8"/>
    <property type="match status" value="1"/>
</dbReference>
<evidence type="ECO:0000256" key="6">
    <source>
        <dbReference type="ARBA" id="ARBA00023619"/>
    </source>
</evidence>
<evidence type="ECO:0000256" key="3">
    <source>
        <dbReference type="ARBA" id="ARBA00022801"/>
    </source>
</evidence>
<dbReference type="InterPro" id="IPR050131">
    <property type="entry name" value="Peptidase_S8_subtilisin-like"/>
</dbReference>
<dbReference type="PANTHER" id="PTHR43806:SF11">
    <property type="entry name" value="CEREVISIN-RELATED"/>
    <property type="match status" value="1"/>
</dbReference>
<dbReference type="GO" id="GO:0004252">
    <property type="term" value="F:serine-type endopeptidase activity"/>
    <property type="evidence" value="ECO:0007669"/>
    <property type="project" value="UniProtKB-UniRule"/>
</dbReference>
<dbReference type="SUPFAM" id="SSF52743">
    <property type="entry name" value="Subtilisin-like"/>
    <property type="match status" value="1"/>
</dbReference>
<feature type="active site" description="Charge relay system" evidence="7">
    <location>
        <position position="177"/>
    </location>
</feature>
<evidence type="ECO:0000313" key="10">
    <source>
        <dbReference type="EMBL" id="KAF4693885.1"/>
    </source>
</evidence>
<sequence length="422" mass="45126">MLADLLGTRRLTASETTVTDCLSNQLAVESMFTVGVQVIDTASSNCNATREEVCQYLADAAEALNIDVICEPNYAMQLDASSEESFLSNGRAASELSALGVNDRFASEQWNLERIGMKEAWEALEDQRLRDVVVAVVDTGVEYEHEDLVGSMMYRDGEILGYDFVKWERNPYDSHGHGTRCAGIIAAQTNNTLGVAGIAPVKIIPIKIFFDSGGTFLDKVLFGLELAMLLGANVSVTSYRFEGRSEALKSAAERASQRGHLIIAAPGITIPGKELNVNSSSPCSLAAELPVLCVASTNKRDEISRFSNYANFTHIVAPGEYVYSTSIGNTYTSHLGSSVPASHVAGVAALLFGLGLTLPEVVETLLDSSDDVVKFRNGTAFPYAGRLNAGRAVRQALARQSTTASPSTTTTTPTTVGTPTKS</sequence>
<evidence type="ECO:0000313" key="11">
    <source>
        <dbReference type="Proteomes" id="UP000541610"/>
    </source>
</evidence>
<feature type="compositionally biased region" description="Low complexity" evidence="8">
    <location>
        <begin position="401"/>
        <end position="422"/>
    </location>
</feature>
<dbReference type="GO" id="GO:0006508">
    <property type="term" value="P:proteolysis"/>
    <property type="evidence" value="ECO:0007669"/>
    <property type="project" value="UniProtKB-KW"/>
</dbReference>
<keyword evidence="2 7" id="KW-0645">Protease</keyword>
<gene>
    <name evidence="10" type="primary">SUB2_15</name>
    <name evidence="10" type="ORF">FOZ60_009629</name>
</gene>
<comment type="caution">
    <text evidence="10">The sequence shown here is derived from an EMBL/GenBank/DDBJ whole genome shotgun (WGS) entry which is preliminary data.</text>
</comment>
<evidence type="ECO:0000256" key="5">
    <source>
        <dbReference type="ARBA" id="ARBA00023529"/>
    </source>
</evidence>
<dbReference type="PROSITE" id="PS00136">
    <property type="entry name" value="SUBTILASE_ASP"/>
    <property type="match status" value="1"/>
</dbReference>
<accession>A0A7J6PCN7</accession>
<evidence type="ECO:0000256" key="4">
    <source>
        <dbReference type="ARBA" id="ARBA00022825"/>
    </source>
</evidence>
<evidence type="ECO:0000256" key="7">
    <source>
        <dbReference type="PROSITE-ProRule" id="PRU01240"/>
    </source>
</evidence>
<comment type="catalytic activity">
    <reaction evidence="5">
        <text>Hydrolysis of proteins with broad specificity for peptide bonds, and a preference for a large uncharged residue in P1. Hydrolyzes peptide amides.</text>
        <dbReference type="EC" id="3.4.21.62"/>
    </reaction>
</comment>
<evidence type="ECO:0000256" key="2">
    <source>
        <dbReference type="ARBA" id="ARBA00022670"/>
    </source>
</evidence>
<dbReference type="Gene3D" id="3.40.50.200">
    <property type="entry name" value="Peptidase S8/S53 domain"/>
    <property type="match status" value="1"/>
</dbReference>
<organism evidence="10 11">
    <name type="scientific">Perkinsus olseni</name>
    <name type="common">Perkinsus atlanticus</name>
    <dbReference type="NCBI Taxonomy" id="32597"/>
    <lineage>
        <taxon>Eukaryota</taxon>
        <taxon>Sar</taxon>
        <taxon>Alveolata</taxon>
        <taxon>Perkinsozoa</taxon>
        <taxon>Perkinsea</taxon>
        <taxon>Perkinsida</taxon>
        <taxon>Perkinsidae</taxon>
        <taxon>Perkinsus</taxon>
    </lineage>
</organism>
<dbReference type="PRINTS" id="PR00723">
    <property type="entry name" value="SUBTILISIN"/>
</dbReference>
<dbReference type="OrthoDB" id="531541at2759"/>
<reference evidence="10 11" key="1">
    <citation type="submission" date="2020-04" db="EMBL/GenBank/DDBJ databases">
        <title>Perkinsus olseni comparative genomics.</title>
        <authorList>
            <person name="Bogema D.R."/>
        </authorList>
    </citation>
    <scope>NUCLEOTIDE SEQUENCE [LARGE SCALE GENOMIC DNA]</scope>
    <source>
        <strain evidence="10">00978-12</strain>
    </source>
</reference>
<feature type="region of interest" description="Disordered" evidence="8">
    <location>
        <begin position="398"/>
        <end position="422"/>
    </location>
</feature>
<dbReference type="InterPro" id="IPR023827">
    <property type="entry name" value="Peptidase_S8_Asp-AS"/>
</dbReference>
<proteinExistence type="inferred from homology"/>
<dbReference type="EMBL" id="JABANP010000039">
    <property type="protein sequence ID" value="KAF4693885.1"/>
    <property type="molecule type" value="Genomic_DNA"/>
</dbReference>
<feature type="domain" description="Peptidase S8/S53" evidence="9">
    <location>
        <begin position="131"/>
        <end position="352"/>
    </location>
</feature>
<keyword evidence="4 7" id="KW-0720">Serine protease</keyword>
<evidence type="ECO:0000256" key="8">
    <source>
        <dbReference type="SAM" id="MobiDB-lite"/>
    </source>
</evidence>
<dbReference type="AlphaFoldDB" id="A0A7J6PCN7"/>
<comment type="similarity">
    <text evidence="1 7">Belongs to the peptidase S8 family.</text>
</comment>
<dbReference type="PROSITE" id="PS00137">
    <property type="entry name" value="SUBTILASE_HIS"/>
    <property type="match status" value="1"/>
</dbReference>
<dbReference type="InterPro" id="IPR022398">
    <property type="entry name" value="Peptidase_S8_His-AS"/>
</dbReference>
<dbReference type="Proteomes" id="UP000541610">
    <property type="component" value="Unassembled WGS sequence"/>
</dbReference>
<protein>
    <recommendedName>
        <fullName evidence="6">subtilisin</fullName>
        <ecNumber evidence="6">3.4.21.62</ecNumber>
    </recommendedName>
</protein>
<feature type="active site" description="Charge relay system" evidence="7">
    <location>
        <position position="338"/>
    </location>
</feature>
<evidence type="ECO:0000256" key="1">
    <source>
        <dbReference type="ARBA" id="ARBA00011073"/>
    </source>
</evidence>
<evidence type="ECO:0000259" key="9">
    <source>
        <dbReference type="Pfam" id="PF00082"/>
    </source>
</evidence>